<dbReference type="InterPro" id="IPR052039">
    <property type="entry name" value="Caspase-related_regulators"/>
</dbReference>
<feature type="chain" id="PRO_5047100150" evidence="1">
    <location>
        <begin position="25"/>
        <end position="495"/>
    </location>
</feature>
<dbReference type="Proteomes" id="UP001242480">
    <property type="component" value="Unassembled WGS sequence"/>
</dbReference>
<comment type="caution">
    <text evidence="3">The sequence shown here is derived from an EMBL/GenBank/DDBJ whole genome shotgun (WGS) entry which is preliminary data.</text>
</comment>
<keyword evidence="4" id="KW-1185">Reference proteome</keyword>
<name>A0ABU0JAM8_9HYPH</name>
<evidence type="ECO:0000313" key="4">
    <source>
        <dbReference type="Proteomes" id="UP001242480"/>
    </source>
</evidence>
<evidence type="ECO:0000259" key="2">
    <source>
        <dbReference type="PROSITE" id="PS50208"/>
    </source>
</evidence>
<sequence>MVAKALLCLVFLGFSFLASVPAVLAEGRVAFVVGNNLYSNLGKDQQLERAVNDARAVGDALIGDGFEVIRGENLTRSELNSKFFEFIHRIQPGDLAFFYFAGHGVAIDGGNFILPSDVPAPRAGDEKLIAAQSIGEEDIIADLHEKGARVSILVLDACRNNPFRRPGLRSVGLDRGLARTPDVQGVFSIYSAGFGQTALDSLSDSDTDPNSVFTRVLVRLLTKPGLSLQDIAYEVREQVAALAETQRLEQVPATYDQTLHGRIYLKSPPETAKADQLASAPPACSAAQSDFLSADAAGDAAALLLSAERFPDCPYAAVARIRAQQLQARVVAVAAAPAGDPKATDSPGDVCDRLAGPRVRLEQIDSPRAVEACEAAAKVLDDDSWTFDLARSYEAGGKFEAAAHAYRVAFGLGNRESPRKLLELWSNDKISADNITEILSWLSYDPSVAPRKKMVRIANDFYRNRDYDEAKRWYEAVAGHALDSTTIWDLNRKYQ</sequence>
<organism evidence="3 4">
    <name type="scientific">Labrys wisconsinensis</name>
    <dbReference type="NCBI Taxonomy" id="425677"/>
    <lineage>
        <taxon>Bacteria</taxon>
        <taxon>Pseudomonadati</taxon>
        <taxon>Pseudomonadota</taxon>
        <taxon>Alphaproteobacteria</taxon>
        <taxon>Hyphomicrobiales</taxon>
        <taxon>Xanthobacteraceae</taxon>
        <taxon>Labrys</taxon>
    </lineage>
</organism>
<gene>
    <name evidence="3" type="ORF">QO011_004346</name>
</gene>
<dbReference type="PANTHER" id="PTHR22576:SF37">
    <property type="entry name" value="MUCOSA-ASSOCIATED LYMPHOID TISSUE LYMPHOMA TRANSLOCATION PROTEIN 1"/>
    <property type="match status" value="1"/>
</dbReference>
<dbReference type="InterPro" id="IPR029030">
    <property type="entry name" value="Caspase-like_dom_sf"/>
</dbReference>
<proteinExistence type="predicted"/>
<feature type="signal peptide" evidence="1">
    <location>
        <begin position="1"/>
        <end position="24"/>
    </location>
</feature>
<dbReference type="EMBL" id="JAUSVX010000008">
    <property type="protein sequence ID" value="MDQ0471323.1"/>
    <property type="molecule type" value="Genomic_DNA"/>
</dbReference>
<dbReference type="PANTHER" id="PTHR22576">
    <property type="entry name" value="MUCOSA ASSOCIATED LYMPHOID TISSUE LYMPHOMA TRANSLOCATION PROTEIN 1/PARACASPASE"/>
    <property type="match status" value="1"/>
</dbReference>
<protein>
    <submittedName>
        <fullName evidence="3">Caspase-like protein</fullName>
    </submittedName>
</protein>
<feature type="domain" description="Caspase family p20" evidence="2">
    <location>
        <begin position="26"/>
        <end position="162"/>
    </location>
</feature>
<keyword evidence="1" id="KW-0732">Signal</keyword>
<dbReference type="Gene3D" id="3.40.50.1460">
    <property type="match status" value="1"/>
</dbReference>
<dbReference type="InterPro" id="IPR011600">
    <property type="entry name" value="Pept_C14_caspase"/>
</dbReference>
<dbReference type="PROSITE" id="PS50208">
    <property type="entry name" value="CASPASE_P20"/>
    <property type="match status" value="1"/>
</dbReference>
<evidence type="ECO:0000313" key="3">
    <source>
        <dbReference type="EMBL" id="MDQ0471323.1"/>
    </source>
</evidence>
<reference evidence="3 4" key="1">
    <citation type="submission" date="2023-07" db="EMBL/GenBank/DDBJ databases">
        <title>Genomic Encyclopedia of Type Strains, Phase IV (KMG-IV): sequencing the most valuable type-strain genomes for metagenomic binning, comparative biology and taxonomic classification.</title>
        <authorList>
            <person name="Goeker M."/>
        </authorList>
    </citation>
    <scope>NUCLEOTIDE SEQUENCE [LARGE SCALE GENOMIC DNA]</scope>
    <source>
        <strain evidence="3 4">DSM 19619</strain>
    </source>
</reference>
<dbReference type="SUPFAM" id="SSF52129">
    <property type="entry name" value="Caspase-like"/>
    <property type="match status" value="1"/>
</dbReference>
<evidence type="ECO:0000256" key="1">
    <source>
        <dbReference type="SAM" id="SignalP"/>
    </source>
</evidence>
<dbReference type="InterPro" id="IPR001309">
    <property type="entry name" value="Pept_C14_p20"/>
</dbReference>
<dbReference type="Pfam" id="PF00656">
    <property type="entry name" value="Peptidase_C14"/>
    <property type="match status" value="1"/>
</dbReference>
<dbReference type="SUPFAM" id="SSF81901">
    <property type="entry name" value="HCP-like"/>
    <property type="match status" value="1"/>
</dbReference>
<accession>A0ABU0JAM8</accession>
<dbReference type="RefSeq" id="WP_307276233.1">
    <property type="nucleotide sequence ID" value="NZ_JAUSVX010000008.1"/>
</dbReference>